<dbReference type="RefSeq" id="WP_076877169.1">
    <property type="nucleotide sequence ID" value="NZ_MLCN01000007.1"/>
</dbReference>
<comment type="caution">
    <text evidence="2">The sequence shown here is derived from an EMBL/GenBank/DDBJ whole genome shotgun (WGS) entry which is preliminary data.</text>
</comment>
<keyword evidence="1" id="KW-0472">Membrane</keyword>
<evidence type="ECO:0000313" key="2">
    <source>
        <dbReference type="EMBL" id="ONG41799.1"/>
    </source>
</evidence>
<name>A0A1S8CWU4_9GAMM</name>
<organism evidence="2 3">
    <name type="scientific">Alkanindiges hydrocarboniclasticus</name>
    <dbReference type="NCBI Taxonomy" id="1907941"/>
    <lineage>
        <taxon>Bacteria</taxon>
        <taxon>Pseudomonadati</taxon>
        <taxon>Pseudomonadota</taxon>
        <taxon>Gammaproteobacteria</taxon>
        <taxon>Moraxellales</taxon>
        <taxon>Moraxellaceae</taxon>
        <taxon>Alkanindiges</taxon>
    </lineage>
</organism>
<keyword evidence="1" id="KW-0812">Transmembrane</keyword>
<dbReference type="AlphaFoldDB" id="A0A1S8CWU4"/>
<dbReference type="Proteomes" id="UP000192132">
    <property type="component" value="Unassembled WGS sequence"/>
</dbReference>
<feature type="transmembrane region" description="Helical" evidence="1">
    <location>
        <begin position="7"/>
        <end position="27"/>
    </location>
</feature>
<gene>
    <name evidence="2" type="ORF">BKE30_02885</name>
</gene>
<protein>
    <submittedName>
        <fullName evidence="2">Uncharacterized protein</fullName>
    </submittedName>
</protein>
<dbReference type="OrthoDB" id="6711796at2"/>
<evidence type="ECO:0000313" key="3">
    <source>
        <dbReference type="Proteomes" id="UP000192132"/>
    </source>
</evidence>
<keyword evidence="3" id="KW-1185">Reference proteome</keyword>
<sequence>MKLEIKALVIGVYAVIGLLVALYQHWWGHASHQGFAYNLGQGIVWPALLIPSVGKLISGLLLVGIIAVIVMRSK</sequence>
<accession>A0A1S8CWU4</accession>
<reference evidence="2 3" key="1">
    <citation type="submission" date="2016-10" db="EMBL/GenBank/DDBJ databases">
        <title>Draft Genome sequence of Alkanindiges sp. strain H1.</title>
        <authorList>
            <person name="Subhash Y."/>
            <person name="Lee S."/>
        </authorList>
    </citation>
    <scope>NUCLEOTIDE SEQUENCE [LARGE SCALE GENOMIC DNA]</scope>
    <source>
        <strain evidence="2 3">H1</strain>
    </source>
</reference>
<dbReference type="EMBL" id="MLCN01000007">
    <property type="protein sequence ID" value="ONG41799.1"/>
    <property type="molecule type" value="Genomic_DNA"/>
</dbReference>
<keyword evidence="1" id="KW-1133">Transmembrane helix</keyword>
<evidence type="ECO:0000256" key="1">
    <source>
        <dbReference type="SAM" id="Phobius"/>
    </source>
</evidence>
<proteinExistence type="predicted"/>
<feature type="transmembrane region" description="Helical" evidence="1">
    <location>
        <begin position="47"/>
        <end position="71"/>
    </location>
</feature>